<organism evidence="6 7">
    <name type="scientific">Phytohabitans rumicis</name>
    <dbReference type="NCBI Taxonomy" id="1076125"/>
    <lineage>
        <taxon>Bacteria</taxon>
        <taxon>Bacillati</taxon>
        <taxon>Actinomycetota</taxon>
        <taxon>Actinomycetes</taxon>
        <taxon>Micromonosporales</taxon>
        <taxon>Micromonosporaceae</taxon>
    </lineage>
</organism>
<dbReference type="PANTHER" id="PTHR43280:SF32">
    <property type="entry name" value="TRANSCRIPTIONAL REGULATORY PROTEIN"/>
    <property type="match status" value="1"/>
</dbReference>
<dbReference type="RefSeq" id="WP_246278866.1">
    <property type="nucleotide sequence ID" value="NZ_BLPG01000003.1"/>
</dbReference>
<accession>A0A6V8LPA7</accession>
<keyword evidence="7" id="KW-1185">Reference proteome</keyword>
<name>A0A6V8LPA7_9ACTN</name>
<evidence type="ECO:0000256" key="1">
    <source>
        <dbReference type="ARBA" id="ARBA00023015"/>
    </source>
</evidence>
<dbReference type="PROSITE" id="PS01124">
    <property type="entry name" value="HTH_ARAC_FAMILY_2"/>
    <property type="match status" value="1"/>
</dbReference>
<dbReference type="Proteomes" id="UP000482960">
    <property type="component" value="Unassembled WGS sequence"/>
</dbReference>
<evidence type="ECO:0000256" key="3">
    <source>
        <dbReference type="ARBA" id="ARBA00023163"/>
    </source>
</evidence>
<protein>
    <recommendedName>
        <fullName evidence="5">HTH araC/xylS-type domain-containing protein</fullName>
    </recommendedName>
</protein>
<evidence type="ECO:0000259" key="5">
    <source>
        <dbReference type="PROSITE" id="PS01124"/>
    </source>
</evidence>
<feature type="domain" description="HTH araC/xylS-type" evidence="5">
    <location>
        <begin position="36"/>
        <end position="134"/>
    </location>
</feature>
<dbReference type="EMBL" id="BLPG01000003">
    <property type="protein sequence ID" value="GFJ96698.1"/>
    <property type="molecule type" value="Genomic_DNA"/>
</dbReference>
<comment type="caution">
    <text evidence="6">The sequence shown here is derived from an EMBL/GenBank/DDBJ whole genome shotgun (WGS) entry which is preliminary data.</text>
</comment>
<dbReference type="InterPro" id="IPR018060">
    <property type="entry name" value="HTH_AraC"/>
</dbReference>
<feature type="signal peptide" evidence="4">
    <location>
        <begin position="1"/>
        <end position="24"/>
    </location>
</feature>
<dbReference type="Pfam" id="PF12833">
    <property type="entry name" value="HTH_18"/>
    <property type="match status" value="1"/>
</dbReference>
<evidence type="ECO:0000256" key="2">
    <source>
        <dbReference type="ARBA" id="ARBA00023125"/>
    </source>
</evidence>
<proteinExistence type="predicted"/>
<dbReference type="PANTHER" id="PTHR43280">
    <property type="entry name" value="ARAC-FAMILY TRANSCRIPTIONAL REGULATOR"/>
    <property type="match status" value="1"/>
</dbReference>
<evidence type="ECO:0000313" key="6">
    <source>
        <dbReference type="EMBL" id="GFJ96698.1"/>
    </source>
</evidence>
<sequence>MRQTVLRHLLAVLVLRLSHLSALPGSSTPEPSDTFLRFRDAVERDFARTRRLEDYANALGYSARTLSRATQAAAGVNAKDFIDRRTILEAKRLLAHSDHTAAQIAARLGFTSATNFSKYFHQRVGSTPIAFRASIRGTSVTGFLAKP</sequence>
<reference evidence="6 7" key="2">
    <citation type="submission" date="2020-03" db="EMBL/GenBank/DDBJ databases">
        <authorList>
            <person name="Ichikawa N."/>
            <person name="Kimura A."/>
            <person name="Kitahashi Y."/>
            <person name="Uohara A."/>
        </authorList>
    </citation>
    <scope>NUCLEOTIDE SEQUENCE [LARGE SCALE GENOMIC DNA]</scope>
    <source>
        <strain evidence="6 7">NBRC 108638</strain>
    </source>
</reference>
<dbReference type="InterPro" id="IPR009057">
    <property type="entry name" value="Homeodomain-like_sf"/>
</dbReference>
<keyword evidence="1" id="KW-0805">Transcription regulation</keyword>
<dbReference type="AlphaFoldDB" id="A0A6V8LPA7"/>
<keyword evidence="4" id="KW-0732">Signal</keyword>
<dbReference type="GO" id="GO:0043565">
    <property type="term" value="F:sequence-specific DNA binding"/>
    <property type="evidence" value="ECO:0007669"/>
    <property type="project" value="InterPro"/>
</dbReference>
<dbReference type="SMART" id="SM00342">
    <property type="entry name" value="HTH_ARAC"/>
    <property type="match status" value="1"/>
</dbReference>
<feature type="chain" id="PRO_5039430020" description="HTH araC/xylS-type domain-containing protein" evidence="4">
    <location>
        <begin position="25"/>
        <end position="147"/>
    </location>
</feature>
<keyword evidence="3" id="KW-0804">Transcription</keyword>
<keyword evidence="2" id="KW-0238">DNA-binding</keyword>
<evidence type="ECO:0000256" key="4">
    <source>
        <dbReference type="SAM" id="SignalP"/>
    </source>
</evidence>
<dbReference type="GO" id="GO:0003700">
    <property type="term" value="F:DNA-binding transcription factor activity"/>
    <property type="evidence" value="ECO:0007669"/>
    <property type="project" value="InterPro"/>
</dbReference>
<evidence type="ECO:0000313" key="7">
    <source>
        <dbReference type="Proteomes" id="UP000482960"/>
    </source>
</evidence>
<dbReference type="Gene3D" id="1.10.10.60">
    <property type="entry name" value="Homeodomain-like"/>
    <property type="match status" value="1"/>
</dbReference>
<gene>
    <name evidence="6" type="ORF">Prum_103400</name>
</gene>
<reference evidence="6 7" key="1">
    <citation type="submission" date="2020-03" db="EMBL/GenBank/DDBJ databases">
        <title>Whole genome shotgun sequence of Phytohabitans rumicis NBRC 108638.</title>
        <authorList>
            <person name="Komaki H."/>
            <person name="Tamura T."/>
        </authorList>
    </citation>
    <scope>NUCLEOTIDE SEQUENCE [LARGE SCALE GENOMIC DNA]</scope>
    <source>
        <strain evidence="6 7">NBRC 108638</strain>
    </source>
</reference>
<dbReference type="SUPFAM" id="SSF46689">
    <property type="entry name" value="Homeodomain-like"/>
    <property type="match status" value="1"/>
</dbReference>